<dbReference type="InterPro" id="IPR014710">
    <property type="entry name" value="RmlC-like_jellyroll"/>
</dbReference>
<accession>A0ABT1E8J4</accession>
<dbReference type="Proteomes" id="UP001523566">
    <property type="component" value="Unassembled WGS sequence"/>
</dbReference>
<dbReference type="InterPro" id="IPR000595">
    <property type="entry name" value="cNMP-bd_dom"/>
</dbReference>
<evidence type="ECO:0000256" key="2">
    <source>
        <dbReference type="ARBA" id="ARBA00023125"/>
    </source>
</evidence>
<dbReference type="PROSITE" id="PS51063">
    <property type="entry name" value="HTH_CRP_2"/>
    <property type="match status" value="1"/>
</dbReference>
<evidence type="ECO:0000313" key="7">
    <source>
        <dbReference type="Proteomes" id="UP001523566"/>
    </source>
</evidence>
<gene>
    <name evidence="6" type="ORF">NK125_06910</name>
</gene>
<evidence type="ECO:0000259" key="4">
    <source>
        <dbReference type="PROSITE" id="PS50042"/>
    </source>
</evidence>
<reference evidence="6 7" key="1">
    <citation type="journal article" date="2022" name="Genome Biol. Evol.">
        <title>Host diet, physiology and behaviors set the stage for Lachnospiraceae cladogenesis.</title>
        <authorList>
            <person name="Vera-Ponce De Leon A."/>
            <person name="Schneider M."/>
            <person name="Jahnes B.C."/>
            <person name="Sadowski V."/>
            <person name="Camuy-Velez L.A."/>
            <person name="Duan J."/>
            <person name="Sabree Z.L."/>
        </authorList>
    </citation>
    <scope>NUCLEOTIDE SEQUENCE [LARGE SCALE GENOMIC DNA]</scope>
    <source>
        <strain evidence="6 7">PAL113</strain>
    </source>
</reference>
<dbReference type="PANTHER" id="PTHR24567:SF58">
    <property type="entry name" value="CYCLIC AMP-BINDING REGULATORY PROTEIN"/>
    <property type="match status" value="1"/>
</dbReference>
<dbReference type="InterPro" id="IPR018490">
    <property type="entry name" value="cNMP-bd_dom_sf"/>
</dbReference>
<organism evidence="6 7">
    <name type="scientific">Aequitasia blattaphilus</name>
    <dbReference type="NCBI Taxonomy" id="2949332"/>
    <lineage>
        <taxon>Bacteria</taxon>
        <taxon>Bacillati</taxon>
        <taxon>Bacillota</taxon>
        <taxon>Clostridia</taxon>
        <taxon>Lachnospirales</taxon>
        <taxon>Lachnospiraceae</taxon>
        <taxon>Aequitasia</taxon>
    </lineage>
</organism>
<name>A0ABT1E8J4_9FIRM</name>
<evidence type="ECO:0000313" key="6">
    <source>
        <dbReference type="EMBL" id="MCP1102148.1"/>
    </source>
</evidence>
<dbReference type="Pfam" id="PF13545">
    <property type="entry name" value="HTH_Crp_2"/>
    <property type="match status" value="1"/>
</dbReference>
<dbReference type="InterPro" id="IPR012318">
    <property type="entry name" value="HTH_CRP"/>
</dbReference>
<dbReference type="EMBL" id="JAMZFW010000008">
    <property type="protein sequence ID" value="MCP1102148.1"/>
    <property type="molecule type" value="Genomic_DNA"/>
</dbReference>
<dbReference type="PANTHER" id="PTHR24567">
    <property type="entry name" value="CRP FAMILY TRANSCRIPTIONAL REGULATORY PROTEIN"/>
    <property type="match status" value="1"/>
</dbReference>
<dbReference type="Pfam" id="PF00027">
    <property type="entry name" value="cNMP_binding"/>
    <property type="match status" value="1"/>
</dbReference>
<dbReference type="InterPro" id="IPR036390">
    <property type="entry name" value="WH_DNA-bd_sf"/>
</dbReference>
<evidence type="ECO:0000256" key="3">
    <source>
        <dbReference type="ARBA" id="ARBA00023163"/>
    </source>
</evidence>
<keyword evidence="2" id="KW-0238">DNA-binding</keyword>
<keyword evidence="7" id="KW-1185">Reference proteome</keyword>
<dbReference type="PROSITE" id="PS50042">
    <property type="entry name" value="CNMP_BINDING_3"/>
    <property type="match status" value="1"/>
</dbReference>
<dbReference type="SMART" id="SM00100">
    <property type="entry name" value="cNMP"/>
    <property type="match status" value="1"/>
</dbReference>
<dbReference type="CDD" id="cd00038">
    <property type="entry name" value="CAP_ED"/>
    <property type="match status" value="1"/>
</dbReference>
<feature type="domain" description="Cyclic nucleotide-binding" evidence="4">
    <location>
        <begin position="10"/>
        <end position="112"/>
    </location>
</feature>
<dbReference type="RefSeq" id="WP_262065933.1">
    <property type="nucleotide sequence ID" value="NZ_JAMXOD010000008.1"/>
</dbReference>
<dbReference type="Gene3D" id="2.60.120.10">
    <property type="entry name" value="Jelly Rolls"/>
    <property type="match status" value="1"/>
</dbReference>
<feature type="domain" description="HTH crp-type" evidence="5">
    <location>
        <begin position="142"/>
        <end position="207"/>
    </location>
</feature>
<dbReference type="InterPro" id="IPR050397">
    <property type="entry name" value="Env_Response_Regulators"/>
</dbReference>
<evidence type="ECO:0000259" key="5">
    <source>
        <dbReference type="PROSITE" id="PS51063"/>
    </source>
</evidence>
<protein>
    <submittedName>
        <fullName evidence="6">Crp/Fnr family transcriptional regulator</fullName>
    </submittedName>
</protein>
<proteinExistence type="predicted"/>
<sequence>MKDILTKNPLFVGIDEKELADELEKIGVKTKKYQKGEFILLEGDEALDIGIVTKGSAYVVHENYWGERNILTHLLPGDLFGEAFAVAGVESLPISVLATEEAEIVFIRYQNLIGSKILLNLLEIVAKKNIVLTKKMEHLSQRSIREKILSFLSEEARQKKSHQIEIPFNRQELADYLCVDRSALSRELGKMEEEGIVEFHKSNFTLQ</sequence>
<keyword evidence="1" id="KW-0805">Transcription regulation</keyword>
<evidence type="ECO:0000256" key="1">
    <source>
        <dbReference type="ARBA" id="ARBA00023015"/>
    </source>
</evidence>
<dbReference type="SUPFAM" id="SSF51206">
    <property type="entry name" value="cAMP-binding domain-like"/>
    <property type="match status" value="1"/>
</dbReference>
<dbReference type="SUPFAM" id="SSF46785">
    <property type="entry name" value="Winged helix' DNA-binding domain"/>
    <property type="match status" value="1"/>
</dbReference>
<keyword evidence="3" id="KW-0804">Transcription</keyword>
<comment type="caution">
    <text evidence="6">The sequence shown here is derived from an EMBL/GenBank/DDBJ whole genome shotgun (WGS) entry which is preliminary data.</text>
</comment>